<evidence type="ECO:0000313" key="2">
    <source>
        <dbReference type="Proteomes" id="UP001153954"/>
    </source>
</evidence>
<name>A0AAU9U6H8_EUPED</name>
<comment type="caution">
    <text evidence="1">The sequence shown here is derived from an EMBL/GenBank/DDBJ whole genome shotgun (WGS) entry which is preliminary data.</text>
</comment>
<proteinExistence type="predicted"/>
<dbReference type="AlphaFoldDB" id="A0AAU9U6H8"/>
<reference evidence="1" key="1">
    <citation type="submission" date="2022-03" db="EMBL/GenBank/DDBJ databases">
        <authorList>
            <person name="Tunstrom K."/>
        </authorList>
    </citation>
    <scope>NUCLEOTIDE SEQUENCE</scope>
</reference>
<protein>
    <submittedName>
        <fullName evidence="1">Uncharacterized protein</fullName>
    </submittedName>
</protein>
<keyword evidence="2" id="KW-1185">Reference proteome</keyword>
<gene>
    <name evidence="1" type="ORF">EEDITHA_LOCUS10885</name>
</gene>
<organism evidence="1 2">
    <name type="scientific">Euphydryas editha</name>
    <name type="common">Edith's checkerspot</name>
    <dbReference type="NCBI Taxonomy" id="104508"/>
    <lineage>
        <taxon>Eukaryota</taxon>
        <taxon>Metazoa</taxon>
        <taxon>Ecdysozoa</taxon>
        <taxon>Arthropoda</taxon>
        <taxon>Hexapoda</taxon>
        <taxon>Insecta</taxon>
        <taxon>Pterygota</taxon>
        <taxon>Neoptera</taxon>
        <taxon>Endopterygota</taxon>
        <taxon>Lepidoptera</taxon>
        <taxon>Glossata</taxon>
        <taxon>Ditrysia</taxon>
        <taxon>Papilionoidea</taxon>
        <taxon>Nymphalidae</taxon>
        <taxon>Nymphalinae</taxon>
        <taxon>Euphydryas</taxon>
    </lineage>
</organism>
<accession>A0AAU9U6H8</accession>
<sequence>MAFRCFVTYLDLYVALRSREDLRDFSYLFDVLRLNSNLQMGEEPERELKDCVELTEGVISPSKLDASTSTAIVVRKSFEDLSSKQKRRRIEDGRVGCSNDELFYSMECALRSSGKSDIATIIKKLLENPEHVSRVMDVIKSEQSPPCEISPQKALALYVSMQLSKWRYTVLRNFSLKEGLKYPSYYLLLKEKNECYPSKEDISVTETSVKIRLQSLLDLTVRRLIVSLKDDTHTRDPLVLDSKGGFDGASTQSVYHQSTSANDSDLATVFMASIVPLKLSTVSGITVWENDRPSSTAYCRPWWNEIAAFEAEITALTPTTNGNSTINHNLMLTMIDGKVHSIISETSAAVCDLCKARPVEMNDLQKVRAKPVNEDMYKYGLS</sequence>
<dbReference type="EMBL" id="CAKOGL010000015">
    <property type="protein sequence ID" value="CAH2095434.1"/>
    <property type="molecule type" value="Genomic_DNA"/>
</dbReference>
<dbReference type="Proteomes" id="UP001153954">
    <property type="component" value="Unassembled WGS sequence"/>
</dbReference>
<evidence type="ECO:0000313" key="1">
    <source>
        <dbReference type="EMBL" id="CAH2095434.1"/>
    </source>
</evidence>